<feature type="compositionally biased region" description="Low complexity" evidence="1">
    <location>
        <begin position="158"/>
        <end position="178"/>
    </location>
</feature>
<evidence type="ECO:0000313" key="6">
    <source>
        <dbReference type="RefSeq" id="XP_031425998.1"/>
    </source>
</evidence>
<keyword evidence="4" id="KW-1185">Reference proteome</keyword>
<accession>A0A6P8FBV4</accession>
<protein>
    <submittedName>
        <fullName evidence="5 6">Mucin-2</fullName>
    </submittedName>
</protein>
<keyword evidence="2" id="KW-0472">Membrane</keyword>
<evidence type="ECO:0000256" key="2">
    <source>
        <dbReference type="SAM" id="Phobius"/>
    </source>
</evidence>
<feature type="chain" id="PRO_5044652812" evidence="3">
    <location>
        <begin position="23"/>
        <end position="467"/>
    </location>
</feature>
<feature type="transmembrane region" description="Helical" evidence="2">
    <location>
        <begin position="282"/>
        <end position="305"/>
    </location>
</feature>
<feature type="region of interest" description="Disordered" evidence="1">
    <location>
        <begin position="158"/>
        <end position="277"/>
    </location>
</feature>
<evidence type="ECO:0000256" key="1">
    <source>
        <dbReference type="SAM" id="MobiDB-lite"/>
    </source>
</evidence>
<dbReference type="KEGG" id="char:116221056"/>
<feature type="compositionally biased region" description="Low complexity" evidence="1">
    <location>
        <begin position="240"/>
        <end position="254"/>
    </location>
</feature>
<dbReference type="RefSeq" id="XP_031425998.1">
    <property type="nucleotide sequence ID" value="XM_031570138.2"/>
</dbReference>
<dbReference type="AlphaFoldDB" id="A0A6P8FBV4"/>
<reference evidence="5 6" key="1">
    <citation type="submission" date="2025-04" db="UniProtKB">
        <authorList>
            <consortium name="RefSeq"/>
        </authorList>
    </citation>
    <scope>IDENTIFICATION</scope>
</reference>
<feature type="region of interest" description="Disordered" evidence="1">
    <location>
        <begin position="122"/>
        <end position="141"/>
    </location>
</feature>
<name>A0A6P8FBV4_CLUHA</name>
<sequence length="467" mass="49634">MEMPMLLYIMVLLSSCPWQLHAQENSTDPDMPSDMFTMTTDASVDTEVAHSTGSVPKEMFSTELQTNTAPVATDIDSGPVTIPPEGTSEANLVPQTSFAHKPLSTSLYTTGDFTYQVTASESETTATEDPTTHALPQTTPETTRIPRETTQIFPSATQTPQTTMDQTTISSPIAPPTTNQIIPLPPPTTSAMDPSTSSSTSPQATTAGTLAETTSVTPPMALHPTLVPSIPISATPYHETSSTTKGTTDSSSASGIPVVLDPSWVGGPSSTDDAGSQPKRSLWLWVIITALVAALASIICIALLVKRRKQKTDHNFGRTSMMGRSQRSKKKKGEEDAWAGPVMIGGVEKEEWDAKEDDGNVVENGGAEEETQVLLSTFTPSEEEKAVGAVGTKEAKKWEEQSPLLYIDEDVEVETPPKEQPMAPSQDGQSAGKTEAEGTEEQKKGEVMGETGGVLNGAVAFCQTTAV</sequence>
<keyword evidence="3" id="KW-0732">Signal</keyword>
<evidence type="ECO:0000313" key="4">
    <source>
        <dbReference type="Proteomes" id="UP000515152"/>
    </source>
</evidence>
<dbReference type="OrthoDB" id="8887577at2759"/>
<feature type="region of interest" description="Disordered" evidence="1">
    <location>
        <begin position="315"/>
        <end position="336"/>
    </location>
</feature>
<organism evidence="4 6">
    <name type="scientific">Clupea harengus</name>
    <name type="common">Atlantic herring</name>
    <dbReference type="NCBI Taxonomy" id="7950"/>
    <lineage>
        <taxon>Eukaryota</taxon>
        <taxon>Metazoa</taxon>
        <taxon>Chordata</taxon>
        <taxon>Craniata</taxon>
        <taxon>Vertebrata</taxon>
        <taxon>Euteleostomi</taxon>
        <taxon>Actinopterygii</taxon>
        <taxon>Neopterygii</taxon>
        <taxon>Teleostei</taxon>
        <taxon>Clupei</taxon>
        <taxon>Clupeiformes</taxon>
        <taxon>Clupeoidei</taxon>
        <taxon>Clupeidae</taxon>
        <taxon>Clupea</taxon>
    </lineage>
</organism>
<proteinExistence type="predicted"/>
<feature type="signal peptide" evidence="3">
    <location>
        <begin position="1"/>
        <end position="22"/>
    </location>
</feature>
<feature type="region of interest" description="Disordered" evidence="1">
    <location>
        <begin position="410"/>
        <end position="455"/>
    </location>
</feature>
<keyword evidence="2" id="KW-1133">Transmembrane helix</keyword>
<feature type="compositionally biased region" description="Low complexity" evidence="1">
    <location>
        <begin position="189"/>
        <end position="207"/>
    </location>
</feature>
<evidence type="ECO:0000313" key="5">
    <source>
        <dbReference type="RefSeq" id="XP_031425990.1"/>
    </source>
</evidence>
<feature type="compositionally biased region" description="Basic and acidic residues" evidence="1">
    <location>
        <begin position="434"/>
        <end position="447"/>
    </location>
</feature>
<dbReference type="RefSeq" id="XP_031425990.1">
    <property type="nucleotide sequence ID" value="XM_031570130.2"/>
</dbReference>
<keyword evidence="2" id="KW-0812">Transmembrane</keyword>
<gene>
    <name evidence="5 6" type="primary">si:ch73-248e21.7</name>
</gene>
<dbReference type="GeneID" id="116221056"/>
<dbReference type="Proteomes" id="UP000515152">
    <property type="component" value="Chromosome 1"/>
</dbReference>
<evidence type="ECO:0000256" key="3">
    <source>
        <dbReference type="SAM" id="SignalP"/>
    </source>
</evidence>